<dbReference type="SUPFAM" id="SSF54593">
    <property type="entry name" value="Glyoxalase/Bleomycin resistance protein/Dihydroxybiphenyl dioxygenase"/>
    <property type="match status" value="1"/>
</dbReference>
<evidence type="ECO:0000313" key="2">
    <source>
        <dbReference type="Proteomes" id="UP000444980"/>
    </source>
</evidence>
<dbReference type="Gene3D" id="3.30.720.110">
    <property type="match status" value="1"/>
</dbReference>
<keyword evidence="2" id="KW-1185">Reference proteome</keyword>
<organism evidence="1 2">
    <name type="scientific">Gordonia crocea</name>
    <dbReference type="NCBI Taxonomy" id="589162"/>
    <lineage>
        <taxon>Bacteria</taxon>
        <taxon>Bacillati</taxon>
        <taxon>Actinomycetota</taxon>
        <taxon>Actinomycetes</taxon>
        <taxon>Mycobacteriales</taxon>
        <taxon>Gordoniaceae</taxon>
        <taxon>Gordonia</taxon>
    </lineage>
</organism>
<dbReference type="AlphaFoldDB" id="A0A7M3SUU7"/>
<dbReference type="InterPro" id="IPR029068">
    <property type="entry name" value="Glyas_Bleomycin-R_OHBP_Dase"/>
</dbReference>
<protein>
    <recommendedName>
        <fullName evidence="3">Similarity with Glyoxalase/Bleomycin resistance protein</fullName>
    </recommendedName>
</protein>
<proteinExistence type="predicted"/>
<reference evidence="2" key="1">
    <citation type="submission" date="2019-06" db="EMBL/GenBank/DDBJ databases">
        <title>Gordonia isolated from sludge of a wastewater treatment plant.</title>
        <authorList>
            <person name="Tamura T."/>
            <person name="Aoyama K."/>
            <person name="Kang Y."/>
            <person name="Saito S."/>
            <person name="Akiyama N."/>
            <person name="Yazawa K."/>
            <person name="Gonoi T."/>
            <person name="Mikami Y."/>
        </authorList>
    </citation>
    <scope>NUCLEOTIDE SEQUENCE [LARGE SCALE GENOMIC DNA]</scope>
    <source>
        <strain evidence="2">NBRC 107697</strain>
    </source>
</reference>
<name>A0A7M3SUU7_9ACTN</name>
<evidence type="ECO:0008006" key="3">
    <source>
        <dbReference type="Google" id="ProtNLM"/>
    </source>
</evidence>
<dbReference type="Proteomes" id="UP000444980">
    <property type="component" value="Unassembled WGS sequence"/>
</dbReference>
<dbReference type="EMBL" id="BJOU01000001">
    <property type="protein sequence ID" value="GED96421.1"/>
    <property type="molecule type" value="Genomic_DNA"/>
</dbReference>
<accession>A0A7M3SUU7</accession>
<gene>
    <name evidence="1" type="ORF">nbrc107697_04600</name>
</gene>
<evidence type="ECO:0000313" key="1">
    <source>
        <dbReference type="EMBL" id="GED96421.1"/>
    </source>
</evidence>
<comment type="caution">
    <text evidence="1">The sequence shown here is derived from an EMBL/GenBank/DDBJ whole genome shotgun (WGS) entry which is preliminary data.</text>
</comment>
<dbReference type="Gene3D" id="3.30.720.120">
    <property type="match status" value="1"/>
</dbReference>
<sequence>MLTRAQTGHMNERRDSSVWPGINYRDPIAARAWLAALGFEEGILVEGDGEGEVRHSEMLWPDGGRVMIHSPGHFGPPATGVGNLYVVVADPDAVFAKARELGATMVRDMAEEDYGSRGFSISDAEGNIWSFGTYAG</sequence>